<dbReference type="Gene3D" id="3.30.750.24">
    <property type="entry name" value="STAS domain"/>
    <property type="match status" value="1"/>
</dbReference>
<organism evidence="4 5">
    <name type="scientific">Streptomyces palmae</name>
    <dbReference type="NCBI Taxonomy" id="1701085"/>
    <lineage>
        <taxon>Bacteria</taxon>
        <taxon>Bacillati</taxon>
        <taxon>Actinomycetota</taxon>
        <taxon>Actinomycetes</taxon>
        <taxon>Kitasatosporales</taxon>
        <taxon>Streptomycetaceae</taxon>
        <taxon>Streptomyces</taxon>
    </lineage>
</organism>
<dbReference type="PROSITE" id="PS50801">
    <property type="entry name" value="STAS"/>
    <property type="match status" value="1"/>
</dbReference>
<reference evidence="4 5" key="1">
    <citation type="submission" date="2019-03" db="EMBL/GenBank/DDBJ databases">
        <authorList>
            <person name="Gonzalez-Pimentel J.L."/>
        </authorList>
    </citation>
    <scope>NUCLEOTIDE SEQUENCE [LARGE SCALE GENOMIC DNA]</scope>
    <source>
        <strain evidence="4 5">JCM 31289</strain>
    </source>
</reference>
<evidence type="ECO:0000256" key="2">
    <source>
        <dbReference type="RuleBase" id="RU003749"/>
    </source>
</evidence>
<dbReference type="Pfam" id="PF01740">
    <property type="entry name" value="STAS"/>
    <property type="match status" value="1"/>
</dbReference>
<gene>
    <name evidence="4" type="ORF">E4099_07980</name>
</gene>
<dbReference type="CDD" id="cd07043">
    <property type="entry name" value="STAS_anti-anti-sigma_factors"/>
    <property type="match status" value="1"/>
</dbReference>
<dbReference type="Proteomes" id="UP000297948">
    <property type="component" value="Unassembled WGS sequence"/>
</dbReference>
<evidence type="ECO:0000313" key="5">
    <source>
        <dbReference type="Proteomes" id="UP000297948"/>
    </source>
</evidence>
<evidence type="ECO:0000256" key="1">
    <source>
        <dbReference type="ARBA" id="ARBA00009013"/>
    </source>
</evidence>
<dbReference type="GO" id="GO:0043856">
    <property type="term" value="F:anti-sigma factor antagonist activity"/>
    <property type="evidence" value="ECO:0007669"/>
    <property type="project" value="InterPro"/>
</dbReference>
<sequence length="114" mass="12765">MVDERPVIGLRERRLGGITLVEIAGELDILAAEQVRYRLDAVARAGRPDVVLDLRRVTFVDCAGLSVLCRLRNRVLARDGRLRLVIDDPRLHRLLRLARLADAFEVLDDLASAA</sequence>
<feature type="domain" description="STAS" evidence="3">
    <location>
        <begin position="8"/>
        <end position="114"/>
    </location>
</feature>
<dbReference type="PANTHER" id="PTHR33495:SF2">
    <property type="entry name" value="ANTI-SIGMA FACTOR ANTAGONIST TM_1081-RELATED"/>
    <property type="match status" value="1"/>
</dbReference>
<dbReference type="PANTHER" id="PTHR33495">
    <property type="entry name" value="ANTI-SIGMA FACTOR ANTAGONIST TM_1081-RELATED-RELATED"/>
    <property type="match status" value="1"/>
</dbReference>
<evidence type="ECO:0000259" key="3">
    <source>
        <dbReference type="PROSITE" id="PS50801"/>
    </source>
</evidence>
<comment type="similarity">
    <text evidence="1 2">Belongs to the anti-sigma-factor antagonist family.</text>
</comment>
<accession>A0A4Z0HCK1</accession>
<comment type="caution">
    <text evidence="4">The sequence shown here is derived from an EMBL/GenBank/DDBJ whole genome shotgun (WGS) entry which is preliminary data.</text>
</comment>
<keyword evidence="5" id="KW-1185">Reference proteome</keyword>
<evidence type="ECO:0000313" key="4">
    <source>
        <dbReference type="EMBL" id="TGB14675.1"/>
    </source>
</evidence>
<dbReference type="InterPro" id="IPR036513">
    <property type="entry name" value="STAS_dom_sf"/>
</dbReference>
<dbReference type="EMBL" id="SRID01000048">
    <property type="protein sequence ID" value="TGB14675.1"/>
    <property type="molecule type" value="Genomic_DNA"/>
</dbReference>
<dbReference type="NCBIfam" id="TIGR00377">
    <property type="entry name" value="ant_ant_sig"/>
    <property type="match status" value="1"/>
</dbReference>
<dbReference type="AlphaFoldDB" id="A0A4Z0HCK1"/>
<dbReference type="RefSeq" id="WP_135338252.1">
    <property type="nucleotide sequence ID" value="NZ_JBHLTX010000026.1"/>
</dbReference>
<dbReference type="InterPro" id="IPR002645">
    <property type="entry name" value="STAS_dom"/>
</dbReference>
<dbReference type="InterPro" id="IPR003658">
    <property type="entry name" value="Anti-sigma_ant"/>
</dbReference>
<dbReference type="OrthoDB" id="4833278at2"/>
<dbReference type="SUPFAM" id="SSF52091">
    <property type="entry name" value="SpoIIaa-like"/>
    <property type="match status" value="1"/>
</dbReference>
<name>A0A4Z0HCK1_9ACTN</name>
<protein>
    <recommendedName>
        <fullName evidence="2">Anti-sigma factor antagonist</fullName>
    </recommendedName>
</protein>
<proteinExistence type="inferred from homology"/>